<dbReference type="InterPro" id="IPR008011">
    <property type="entry name" value="Complex1_LYR_dom"/>
</dbReference>
<gene>
    <name evidence="6" type="ORF">R1flu_005827</name>
</gene>
<evidence type="ECO:0000256" key="2">
    <source>
        <dbReference type="ARBA" id="ARBA00023128"/>
    </source>
</evidence>
<proteinExistence type="inferred from homology"/>
<keyword evidence="3" id="KW-0143">Chaperone</keyword>
<comment type="similarity">
    <text evidence="4">Belongs to the complex I LYR family. SDHAF1 subfamily.</text>
</comment>
<organism evidence="6 7">
    <name type="scientific">Riccia fluitans</name>
    <dbReference type="NCBI Taxonomy" id="41844"/>
    <lineage>
        <taxon>Eukaryota</taxon>
        <taxon>Viridiplantae</taxon>
        <taxon>Streptophyta</taxon>
        <taxon>Embryophyta</taxon>
        <taxon>Marchantiophyta</taxon>
        <taxon>Marchantiopsida</taxon>
        <taxon>Marchantiidae</taxon>
        <taxon>Marchantiales</taxon>
        <taxon>Ricciaceae</taxon>
        <taxon>Riccia</taxon>
    </lineage>
</organism>
<dbReference type="InterPro" id="IPR045295">
    <property type="entry name" value="Complex1_LYR_SDHAF1_LYRM8"/>
</dbReference>
<dbReference type="CDD" id="cd20268">
    <property type="entry name" value="Complex1_LYR_SDHAF1_LYRM8"/>
    <property type="match status" value="1"/>
</dbReference>
<dbReference type="PANTHER" id="PTHR13675">
    <property type="entry name" value="LYR MOTIF-CONTAINING PROTEIN 2"/>
    <property type="match status" value="1"/>
</dbReference>
<evidence type="ECO:0000313" key="7">
    <source>
        <dbReference type="Proteomes" id="UP001605036"/>
    </source>
</evidence>
<comment type="caution">
    <text evidence="6">The sequence shown here is derived from an EMBL/GenBank/DDBJ whole genome shotgun (WGS) entry which is preliminary data.</text>
</comment>
<keyword evidence="7" id="KW-1185">Reference proteome</keyword>
<dbReference type="GO" id="GO:0005759">
    <property type="term" value="C:mitochondrial matrix"/>
    <property type="evidence" value="ECO:0007669"/>
    <property type="project" value="UniProtKB-SubCell"/>
</dbReference>
<dbReference type="AlphaFoldDB" id="A0ABD1YUI1"/>
<evidence type="ECO:0000256" key="1">
    <source>
        <dbReference type="ARBA" id="ARBA00004305"/>
    </source>
</evidence>
<evidence type="ECO:0000313" key="6">
    <source>
        <dbReference type="EMBL" id="KAL2634348.1"/>
    </source>
</evidence>
<accession>A0ABD1YUI1</accession>
<protein>
    <recommendedName>
        <fullName evidence="5">Complex 1 LYR protein domain-containing protein</fullName>
    </recommendedName>
</protein>
<name>A0ABD1YUI1_9MARC</name>
<dbReference type="Pfam" id="PF05347">
    <property type="entry name" value="Complex1_LYR"/>
    <property type="match status" value="1"/>
</dbReference>
<dbReference type="EMBL" id="JBHFFA010000003">
    <property type="protein sequence ID" value="KAL2634348.1"/>
    <property type="molecule type" value="Genomic_DNA"/>
</dbReference>
<evidence type="ECO:0000256" key="3">
    <source>
        <dbReference type="ARBA" id="ARBA00023186"/>
    </source>
</evidence>
<keyword evidence="2" id="KW-0496">Mitochondrion</keyword>
<dbReference type="PANTHER" id="PTHR13675:SF1">
    <property type="entry name" value="SUCCINATE DEHYDROGENASE ASSEMBLY FACTOR 1, MITOCHONDRIAL"/>
    <property type="match status" value="1"/>
</dbReference>
<feature type="domain" description="Complex 1 LYR protein" evidence="5">
    <location>
        <begin position="10"/>
        <end position="69"/>
    </location>
</feature>
<sequence length="82" mass="9783">MRGRFSGLQRQVLSLHRSLLRAAREKPPDTREQIEKFVKQEFQKNAAIEKKNFQHIEYLIRRGHKQLEMLRSSDGFSVVNFK</sequence>
<evidence type="ECO:0000256" key="4">
    <source>
        <dbReference type="ARBA" id="ARBA00025715"/>
    </source>
</evidence>
<dbReference type="Proteomes" id="UP001605036">
    <property type="component" value="Unassembled WGS sequence"/>
</dbReference>
<reference evidence="6 7" key="1">
    <citation type="submission" date="2024-09" db="EMBL/GenBank/DDBJ databases">
        <title>Chromosome-scale assembly of Riccia fluitans.</title>
        <authorList>
            <person name="Paukszto L."/>
            <person name="Sawicki J."/>
            <person name="Karawczyk K."/>
            <person name="Piernik-Szablinska J."/>
            <person name="Szczecinska M."/>
            <person name="Mazdziarz M."/>
        </authorList>
    </citation>
    <scope>NUCLEOTIDE SEQUENCE [LARGE SCALE GENOMIC DNA]</scope>
    <source>
        <strain evidence="6">Rf_01</strain>
        <tissue evidence="6">Aerial parts of the thallus</tissue>
    </source>
</reference>
<comment type="subcellular location">
    <subcellularLocation>
        <location evidence="1">Mitochondrion matrix</location>
    </subcellularLocation>
</comment>
<evidence type="ECO:0000259" key="5">
    <source>
        <dbReference type="Pfam" id="PF05347"/>
    </source>
</evidence>